<comment type="caution">
    <text evidence="1">The sequence shown here is derived from an EMBL/GenBank/DDBJ whole genome shotgun (WGS) entry which is preliminary data.</text>
</comment>
<dbReference type="Proteomes" id="UP000005316">
    <property type="component" value="Unassembled WGS sequence"/>
</dbReference>
<gene>
    <name evidence="1" type="ORF">HMPREF9372_3750</name>
</gene>
<accession>F9DY69</accession>
<reference evidence="1 2" key="1">
    <citation type="submission" date="2011-04" db="EMBL/GenBank/DDBJ databases">
        <authorList>
            <person name="Muzny D."/>
            <person name="Qin X."/>
            <person name="Deng J."/>
            <person name="Jiang H."/>
            <person name="Liu Y."/>
            <person name="Qu J."/>
            <person name="Song X.-Z."/>
            <person name="Zhang L."/>
            <person name="Thornton R."/>
            <person name="Coyle M."/>
            <person name="Francisco L."/>
            <person name="Jackson L."/>
            <person name="Javaid M."/>
            <person name="Korchina V."/>
            <person name="Kovar C."/>
            <person name="Mata R."/>
            <person name="Mathew T."/>
            <person name="Ngo R."/>
            <person name="Nguyen L."/>
            <person name="Nguyen N."/>
            <person name="Okwuonu G."/>
            <person name="Ongeri F."/>
            <person name="Pham C."/>
            <person name="Simmons D."/>
            <person name="Wilczek-Boney K."/>
            <person name="Hale W."/>
            <person name="Jakkamsetti A."/>
            <person name="Pham P."/>
            <person name="Ruth R."/>
            <person name="San Lucas F."/>
            <person name="Warren J."/>
            <person name="Zhang J."/>
            <person name="Zhao Z."/>
            <person name="Zhou C."/>
            <person name="Zhu D."/>
            <person name="Lee S."/>
            <person name="Bess C."/>
            <person name="Blankenburg K."/>
            <person name="Forbes L."/>
            <person name="Fu Q."/>
            <person name="Gubbala S."/>
            <person name="Hirani K."/>
            <person name="Jayaseelan J.C."/>
            <person name="Lara F."/>
            <person name="Munidasa M."/>
            <person name="Palculict T."/>
            <person name="Patil S."/>
            <person name="Pu L.-L."/>
            <person name="Saada N."/>
            <person name="Tang L."/>
            <person name="Weissenberger G."/>
            <person name="Zhu Y."/>
            <person name="Hemphill L."/>
            <person name="Shang Y."/>
            <person name="Youmans B."/>
            <person name="Ayvaz T."/>
            <person name="Ross M."/>
            <person name="Santibanez J."/>
            <person name="Aqrawi P."/>
            <person name="Gross S."/>
            <person name="Joshi V."/>
            <person name="Fowler G."/>
            <person name="Nazareth L."/>
            <person name="Reid J."/>
            <person name="Worley K."/>
            <person name="Petrosino J."/>
            <person name="Highlander S."/>
            <person name="Gibbs R."/>
        </authorList>
    </citation>
    <scope>NUCLEOTIDE SEQUENCE [LARGE SCALE GENOMIC DNA]</scope>
    <source>
        <strain evidence="1 2">2681</strain>
    </source>
</reference>
<proteinExistence type="predicted"/>
<evidence type="ECO:0000313" key="2">
    <source>
        <dbReference type="Proteomes" id="UP000005316"/>
    </source>
</evidence>
<name>F9DY69_9BACL</name>
<protein>
    <recommendedName>
        <fullName evidence="3">MarR family transcriptional regulator</fullName>
    </recommendedName>
</protein>
<dbReference type="eggNOG" id="ENOG50341UK">
    <property type="taxonomic scope" value="Bacteria"/>
</dbReference>
<dbReference type="EMBL" id="AFPZ01000123">
    <property type="protein sequence ID" value="EGQ19223.1"/>
    <property type="molecule type" value="Genomic_DNA"/>
</dbReference>
<evidence type="ECO:0008006" key="3">
    <source>
        <dbReference type="Google" id="ProtNLM"/>
    </source>
</evidence>
<sequence>MQAVRGGDIEMDMQNALETAEKHARLRDGEKLVDVAAVAREEQKANEQGYALYKLKNKNKALFVQTIQENLDVLIRKEFLTNAELGFLFSLMPLVQLHSNGITDRETGQFMTVSEIAKYLNRDRTGISATIQSLLVKGILFELVDSQEIKEHKRSVTL</sequence>
<dbReference type="AlphaFoldDB" id="F9DY69"/>
<evidence type="ECO:0000313" key="1">
    <source>
        <dbReference type="EMBL" id="EGQ19223.1"/>
    </source>
</evidence>
<feature type="non-terminal residue" evidence="1">
    <location>
        <position position="158"/>
    </location>
</feature>
<organism evidence="1 2">
    <name type="scientific">Sporosarcina newyorkensis 2681</name>
    <dbReference type="NCBI Taxonomy" id="1027292"/>
    <lineage>
        <taxon>Bacteria</taxon>
        <taxon>Bacillati</taxon>
        <taxon>Bacillota</taxon>
        <taxon>Bacilli</taxon>
        <taxon>Bacillales</taxon>
        <taxon>Caryophanaceae</taxon>
        <taxon>Sporosarcina</taxon>
    </lineage>
</organism>
<dbReference type="HOGENOM" id="CLU_1673075_0_0_9"/>